<dbReference type="AlphaFoldDB" id="A0AAN0IPM0"/>
<dbReference type="GO" id="GO:0008233">
    <property type="term" value="F:peptidase activity"/>
    <property type="evidence" value="ECO:0007669"/>
    <property type="project" value="UniProtKB-KW"/>
</dbReference>
<dbReference type="PROSITE" id="PS50994">
    <property type="entry name" value="INTEGRASE"/>
    <property type="match status" value="1"/>
</dbReference>
<accession>A0AAN0IPM0</accession>
<dbReference type="GO" id="GO:0006508">
    <property type="term" value="P:proteolysis"/>
    <property type="evidence" value="ECO:0007669"/>
    <property type="project" value="UniProtKB-KW"/>
</dbReference>
<dbReference type="GeneID" id="105314013"/>
<keyword evidence="1" id="KW-0378">Hydrolase</keyword>
<evidence type="ECO:0000256" key="1">
    <source>
        <dbReference type="ARBA" id="ARBA00022670"/>
    </source>
</evidence>
<organism evidence="3 4">
    <name type="scientific">Amphimedon queenslandica</name>
    <name type="common">Sponge</name>
    <dbReference type="NCBI Taxonomy" id="400682"/>
    <lineage>
        <taxon>Eukaryota</taxon>
        <taxon>Metazoa</taxon>
        <taxon>Porifera</taxon>
        <taxon>Demospongiae</taxon>
        <taxon>Heteroscleromorpha</taxon>
        <taxon>Haplosclerida</taxon>
        <taxon>Niphatidae</taxon>
        <taxon>Amphimedon</taxon>
    </lineage>
</organism>
<name>A0AAN0IPM0_AMPQE</name>
<dbReference type="InterPro" id="IPR054722">
    <property type="entry name" value="PolX-like_BBD"/>
</dbReference>
<dbReference type="PANTHER" id="PTHR42648:SF28">
    <property type="entry name" value="TRANSPOSON-ENCODED PROTEIN WITH RIBONUCLEASE H-LIKE AND RETROVIRUS ZINC FINGER-LIKE DOMAINS"/>
    <property type="match status" value="1"/>
</dbReference>
<dbReference type="InterPro" id="IPR039537">
    <property type="entry name" value="Retrotran_Ty1/copia-like"/>
</dbReference>
<reference evidence="3" key="2">
    <citation type="submission" date="2024-06" db="UniProtKB">
        <authorList>
            <consortium name="EnsemblMetazoa"/>
        </authorList>
    </citation>
    <scope>IDENTIFICATION</scope>
</reference>
<sequence>MASTRSTNEKGDGFYRELNEEINCEPEDVNDSVMLGEDNVLESCSKQKTAHKAKAVSTSINSHEVPSEELFAALALDGSTIYAGQWLIDSGTSSHMTYQRNVLADYHELEQPEKVGLGMVELLMLLVLERYTFSQYINKLIEKEMVTGMKVPKSEYLSFCEGCINGEICRSPFKPVGALCSQRKLELVHSDVCGPMSVESFGGHKYFVTFIDDYSHCCAVYFLKQKAEIFQKFKALEAGAINSAGNSIGTLKSENGGEYLSTEFANLKSKGIRHELSVPNTTTKRGIRKNELYLDGVWTIDDVTCWTTKQLLG</sequence>
<dbReference type="InterPro" id="IPR012337">
    <property type="entry name" value="RNaseH-like_sf"/>
</dbReference>
<dbReference type="GO" id="GO:0003676">
    <property type="term" value="F:nucleic acid binding"/>
    <property type="evidence" value="ECO:0007669"/>
    <property type="project" value="InterPro"/>
</dbReference>
<dbReference type="RefSeq" id="XP_011406211.1">
    <property type="nucleotide sequence ID" value="XM_011407909.1"/>
</dbReference>
<evidence type="ECO:0000259" key="2">
    <source>
        <dbReference type="PROSITE" id="PS50994"/>
    </source>
</evidence>
<dbReference type="PANTHER" id="PTHR42648">
    <property type="entry name" value="TRANSPOSASE, PUTATIVE-RELATED"/>
    <property type="match status" value="1"/>
</dbReference>
<dbReference type="Gene3D" id="3.30.420.10">
    <property type="entry name" value="Ribonuclease H-like superfamily/Ribonuclease H"/>
    <property type="match status" value="1"/>
</dbReference>
<dbReference type="EnsemblMetazoa" id="XM_011407909.1">
    <property type="protein sequence ID" value="XP_011406211.1"/>
    <property type="gene ID" value="LOC105314013"/>
</dbReference>
<dbReference type="Pfam" id="PF22936">
    <property type="entry name" value="Pol_BBD"/>
    <property type="match status" value="1"/>
</dbReference>
<dbReference type="SUPFAM" id="SSF53098">
    <property type="entry name" value="Ribonuclease H-like"/>
    <property type="match status" value="1"/>
</dbReference>
<feature type="domain" description="Integrase catalytic" evidence="2">
    <location>
        <begin position="171"/>
        <end position="289"/>
    </location>
</feature>
<proteinExistence type="predicted"/>
<evidence type="ECO:0000313" key="3">
    <source>
        <dbReference type="EnsemblMetazoa" id="XP_011406211.1"/>
    </source>
</evidence>
<dbReference type="InterPro" id="IPR036397">
    <property type="entry name" value="RNaseH_sf"/>
</dbReference>
<dbReference type="InterPro" id="IPR001584">
    <property type="entry name" value="Integrase_cat-core"/>
</dbReference>
<dbReference type="KEGG" id="aqu:105314013"/>
<protein>
    <recommendedName>
        <fullName evidence="2">Integrase catalytic domain-containing protein</fullName>
    </recommendedName>
</protein>
<dbReference type="GO" id="GO:0015074">
    <property type="term" value="P:DNA integration"/>
    <property type="evidence" value="ECO:0007669"/>
    <property type="project" value="InterPro"/>
</dbReference>
<keyword evidence="1" id="KW-0645">Protease</keyword>
<dbReference type="Proteomes" id="UP000007879">
    <property type="component" value="Unassembled WGS sequence"/>
</dbReference>
<evidence type="ECO:0000313" key="4">
    <source>
        <dbReference type="Proteomes" id="UP000007879"/>
    </source>
</evidence>
<keyword evidence="4" id="KW-1185">Reference proteome</keyword>
<reference evidence="4" key="1">
    <citation type="journal article" date="2010" name="Nature">
        <title>The Amphimedon queenslandica genome and the evolution of animal complexity.</title>
        <authorList>
            <person name="Srivastava M."/>
            <person name="Simakov O."/>
            <person name="Chapman J."/>
            <person name="Fahey B."/>
            <person name="Gauthier M.E."/>
            <person name="Mitros T."/>
            <person name="Richards G.S."/>
            <person name="Conaco C."/>
            <person name="Dacre M."/>
            <person name="Hellsten U."/>
            <person name="Larroux C."/>
            <person name="Putnam N.H."/>
            <person name="Stanke M."/>
            <person name="Adamska M."/>
            <person name="Darling A."/>
            <person name="Degnan S.M."/>
            <person name="Oakley T.H."/>
            <person name="Plachetzki D.C."/>
            <person name="Zhai Y."/>
            <person name="Adamski M."/>
            <person name="Calcino A."/>
            <person name="Cummins S.F."/>
            <person name="Goodstein D.M."/>
            <person name="Harris C."/>
            <person name="Jackson D.J."/>
            <person name="Leys S.P."/>
            <person name="Shu S."/>
            <person name="Woodcroft B.J."/>
            <person name="Vervoort M."/>
            <person name="Kosik K.S."/>
            <person name="Manning G."/>
            <person name="Degnan B.M."/>
            <person name="Rokhsar D.S."/>
        </authorList>
    </citation>
    <scope>NUCLEOTIDE SEQUENCE [LARGE SCALE GENOMIC DNA]</scope>
</reference>